<proteinExistence type="predicted"/>
<dbReference type="eggNOG" id="ENOG502QS7Z">
    <property type="taxonomic scope" value="Eukaryota"/>
</dbReference>
<dbReference type="PANTHER" id="PTHR31350:SF21">
    <property type="entry name" value="F-BOX ONLY PROTEIN 21"/>
    <property type="match status" value="1"/>
</dbReference>
<dbReference type="KEGG" id="dpx:DAPPUDRAFT_325612"/>
<dbReference type="InterPro" id="IPR036623">
    <property type="entry name" value="Hemimethylated_DNA-bd_sf"/>
</dbReference>
<protein>
    <recommendedName>
        <fullName evidence="5">F-box domain-containing protein</fullName>
    </recommendedName>
</protein>
<dbReference type="InterPro" id="IPR036047">
    <property type="entry name" value="F-box-like_dom_sf"/>
</dbReference>
<evidence type="ECO:0000313" key="3">
    <source>
        <dbReference type="EMBL" id="EFX73091.1"/>
    </source>
</evidence>
<dbReference type="GO" id="GO:0003677">
    <property type="term" value="F:DNA binding"/>
    <property type="evidence" value="ECO:0007669"/>
    <property type="project" value="InterPro"/>
</dbReference>
<keyword evidence="4" id="KW-1185">Reference proteome</keyword>
<feature type="domain" description="Hemimethylated DNA-binding" evidence="1">
    <location>
        <begin position="458"/>
        <end position="547"/>
    </location>
</feature>
<dbReference type="PhylomeDB" id="E9H596"/>
<dbReference type="SUPFAM" id="SSF141255">
    <property type="entry name" value="YccV-like"/>
    <property type="match status" value="1"/>
</dbReference>
<dbReference type="Pfam" id="PF08755">
    <property type="entry name" value="YccV-like"/>
    <property type="match status" value="1"/>
</dbReference>
<name>E9H596_DAPPU</name>
<dbReference type="Gene3D" id="2.30.30.390">
    <property type="entry name" value="Hemimethylated DNA-binding domain"/>
    <property type="match status" value="1"/>
</dbReference>
<dbReference type="InterPro" id="IPR032698">
    <property type="entry name" value="SirB1_N"/>
</dbReference>
<dbReference type="InterPro" id="IPR011722">
    <property type="entry name" value="Hemimethylated_DNA-bd_dom"/>
</dbReference>
<dbReference type="Proteomes" id="UP000000305">
    <property type="component" value="Unassembled WGS sequence"/>
</dbReference>
<dbReference type="AlphaFoldDB" id="E9H596"/>
<evidence type="ECO:0000259" key="1">
    <source>
        <dbReference type="Pfam" id="PF08755"/>
    </source>
</evidence>
<sequence length="578" mass="67662">MTLELISQEILLGYILPNLSISDICSVSKTSTSLNQVVTKHGNLLWKKKFHQRWPKLVHILEHGGKENWLTCTRFQYHIEQQIHTSINAMIENSSIHRPPTSESMAVLNLKVPFEFLEDAVLKVANSKQQSTTSLTKTYYAKYLLRFLRCQRLDIEIQEYKENEKIGFAKGAFLVSKWQHVAENIIPQWEDVSCILEDTTTRIQNILQTRKNSKRPRRTLSEKEQTKEKVEITVHMLFQECNFHCDLLADSDKEDWNEILQAYYITEVLKNRRGKPIIIAIILDDILNRLDLKSEILSHENQFYVRVPLNKTTDTEWIFIDVSNHSVFPSRQLFPDEYPAEDHAIFFDIILPLYNIASEVHDTNFIKKEALTTISKEQLSNFHLNFSRFACCWEPDFLQPFKYAIACMTYKEHLDEARRFIPNTYENATLTLLLNQQIRHQKNMFLEDNTTKSRSEAVQYAVGMCVMVETNPQDNDMGIGIITDWDPFCTKDNVWQENIGRFKLNDPFYSVIKEDGTTAYIPQEQIIGPDLTPTITNNIKIGIDFNTFNGTYYTANKKKQEKYPEDEDFKNHFYFLLI</sequence>
<dbReference type="PANTHER" id="PTHR31350">
    <property type="entry name" value="SI:DKEY-261L7.2"/>
    <property type="match status" value="1"/>
</dbReference>
<dbReference type="InParanoid" id="E9H596"/>
<evidence type="ECO:0000259" key="2">
    <source>
        <dbReference type="Pfam" id="PF13369"/>
    </source>
</evidence>
<dbReference type="SUPFAM" id="SSF81383">
    <property type="entry name" value="F-box domain"/>
    <property type="match status" value="1"/>
</dbReference>
<evidence type="ECO:0000313" key="4">
    <source>
        <dbReference type="Proteomes" id="UP000000305"/>
    </source>
</evidence>
<dbReference type="EMBL" id="GL732593">
    <property type="protein sequence ID" value="EFX73091.1"/>
    <property type="molecule type" value="Genomic_DNA"/>
</dbReference>
<dbReference type="OrthoDB" id="28868at2759"/>
<feature type="domain" description="Protein SirB1 N-terminal" evidence="2">
    <location>
        <begin position="214"/>
        <end position="326"/>
    </location>
</feature>
<gene>
    <name evidence="3" type="ORF">DAPPUDRAFT_325612</name>
</gene>
<organism evidence="3 4">
    <name type="scientific">Daphnia pulex</name>
    <name type="common">Water flea</name>
    <dbReference type="NCBI Taxonomy" id="6669"/>
    <lineage>
        <taxon>Eukaryota</taxon>
        <taxon>Metazoa</taxon>
        <taxon>Ecdysozoa</taxon>
        <taxon>Arthropoda</taxon>
        <taxon>Crustacea</taxon>
        <taxon>Branchiopoda</taxon>
        <taxon>Diplostraca</taxon>
        <taxon>Cladocera</taxon>
        <taxon>Anomopoda</taxon>
        <taxon>Daphniidae</taxon>
        <taxon>Daphnia</taxon>
    </lineage>
</organism>
<dbReference type="HOGENOM" id="CLU_021098_1_0_1"/>
<dbReference type="Pfam" id="PF13369">
    <property type="entry name" value="Transglut_core2"/>
    <property type="match status" value="1"/>
</dbReference>
<reference evidence="3 4" key="1">
    <citation type="journal article" date="2011" name="Science">
        <title>The ecoresponsive genome of Daphnia pulex.</title>
        <authorList>
            <person name="Colbourne J.K."/>
            <person name="Pfrender M.E."/>
            <person name="Gilbert D."/>
            <person name="Thomas W.K."/>
            <person name="Tucker A."/>
            <person name="Oakley T.H."/>
            <person name="Tokishita S."/>
            <person name="Aerts A."/>
            <person name="Arnold G.J."/>
            <person name="Basu M.K."/>
            <person name="Bauer D.J."/>
            <person name="Caceres C.E."/>
            <person name="Carmel L."/>
            <person name="Casola C."/>
            <person name="Choi J.H."/>
            <person name="Detter J.C."/>
            <person name="Dong Q."/>
            <person name="Dusheyko S."/>
            <person name="Eads B.D."/>
            <person name="Frohlich T."/>
            <person name="Geiler-Samerotte K.A."/>
            <person name="Gerlach D."/>
            <person name="Hatcher P."/>
            <person name="Jogdeo S."/>
            <person name="Krijgsveld J."/>
            <person name="Kriventseva E.V."/>
            <person name="Kultz D."/>
            <person name="Laforsch C."/>
            <person name="Lindquist E."/>
            <person name="Lopez J."/>
            <person name="Manak J.R."/>
            <person name="Muller J."/>
            <person name="Pangilinan J."/>
            <person name="Patwardhan R.P."/>
            <person name="Pitluck S."/>
            <person name="Pritham E.J."/>
            <person name="Rechtsteiner A."/>
            <person name="Rho M."/>
            <person name="Rogozin I.B."/>
            <person name="Sakarya O."/>
            <person name="Salamov A."/>
            <person name="Schaack S."/>
            <person name="Shapiro H."/>
            <person name="Shiga Y."/>
            <person name="Skalitzky C."/>
            <person name="Smith Z."/>
            <person name="Souvorov A."/>
            <person name="Sung W."/>
            <person name="Tang Z."/>
            <person name="Tsuchiya D."/>
            <person name="Tu H."/>
            <person name="Vos H."/>
            <person name="Wang M."/>
            <person name="Wolf Y.I."/>
            <person name="Yamagata H."/>
            <person name="Yamada T."/>
            <person name="Ye Y."/>
            <person name="Shaw J.R."/>
            <person name="Andrews J."/>
            <person name="Crease T.J."/>
            <person name="Tang H."/>
            <person name="Lucas S.M."/>
            <person name="Robertson H.M."/>
            <person name="Bork P."/>
            <person name="Koonin E.V."/>
            <person name="Zdobnov E.M."/>
            <person name="Grigoriev I.V."/>
            <person name="Lynch M."/>
            <person name="Boore J.L."/>
        </authorList>
    </citation>
    <scope>NUCLEOTIDE SEQUENCE [LARGE SCALE GENOMIC DNA]</scope>
</reference>
<accession>E9H596</accession>
<evidence type="ECO:0008006" key="5">
    <source>
        <dbReference type="Google" id="ProtNLM"/>
    </source>
</evidence>